<dbReference type="RefSeq" id="WP_327600257.1">
    <property type="nucleotide sequence ID" value="NZ_JAYXHS010000003.1"/>
</dbReference>
<name>A0ABU6K6K6_9RHOO</name>
<accession>A0ABU6K6K6</accession>
<comment type="caution">
    <text evidence="1">The sequence shown here is derived from an EMBL/GenBank/DDBJ whole genome shotgun (WGS) entry which is preliminary data.</text>
</comment>
<sequence>MSGTKLDDHRIELTWKAGRALLKTEIRFSCSGKEIEQVLNEAGFEKYDGKWLFPANGQNTLATVVKTSTWTGFSGTTFQGNVCRSVVGTSIGSSMSFTLDYCISEQEYEKSSRQFERIERSVTLGTNQK</sequence>
<evidence type="ECO:0000313" key="1">
    <source>
        <dbReference type="EMBL" id="MEC5387282.1"/>
    </source>
</evidence>
<dbReference type="Proteomes" id="UP001331561">
    <property type="component" value="Unassembled WGS sequence"/>
</dbReference>
<organism evidence="1 2">
    <name type="scientific">Uliginosibacterium silvisoli</name>
    <dbReference type="NCBI Taxonomy" id="3114758"/>
    <lineage>
        <taxon>Bacteria</taxon>
        <taxon>Pseudomonadati</taxon>
        <taxon>Pseudomonadota</taxon>
        <taxon>Betaproteobacteria</taxon>
        <taxon>Rhodocyclales</taxon>
        <taxon>Zoogloeaceae</taxon>
        <taxon>Uliginosibacterium</taxon>
    </lineage>
</organism>
<protein>
    <submittedName>
        <fullName evidence="1">Uncharacterized protein</fullName>
    </submittedName>
</protein>
<gene>
    <name evidence="1" type="ORF">VVD49_16250</name>
</gene>
<keyword evidence="2" id="KW-1185">Reference proteome</keyword>
<evidence type="ECO:0000313" key="2">
    <source>
        <dbReference type="Proteomes" id="UP001331561"/>
    </source>
</evidence>
<reference evidence="1 2" key="1">
    <citation type="submission" date="2024-01" db="EMBL/GenBank/DDBJ databases">
        <title>Uliginosibacterium soil sp. nov.</title>
        <authorList>
            <person name="Lv Y."/>
        </authorList>
    </citation>
    <scope>NUCLEOTIDE SEQUENCE [LARGE SCALE GENOMIC DNA]</scope>
    <source>
        <strain evidence="1 2">H3</strain>
    </source>
</reference>
<proteinExistence type="predicted"/>
<dbReference type="EMBL" id="JAYXHS010000003">
    <property type="protein sequence ID" value="MEC5387282.1"/>
    <property type="molecule type" value="Genomic_DNA"/>
</dbReference>